<dbReference type="KEGG" id="sen:SACE_2528"/>
<reference evidence="1 2" key="1">
    <citation type="journal article" date="2007" name="Nat. Biotechnol.">
        <title>Complete genome sequence of the erythromycin-producing bacterium Saccharopolyspora erythraea NRRL23338.</title>
        <authorList>
            <person name="Oliynyk M."/>
            <person name="Samborskyy M."/>
            <person name="Lester J.B."/>
            <person name="Mironenko T."/>
            <person name="Scott N."/>
            <person name="Dickens S."/>
            <person name="Haydock S.F."/>
            <person name="Leadlay P.F."/>
        </authorList>
    </citation>
    <scope>NUCLEOTIDE SEQUENCE [LARGE SCALE GENOMIC DNA]</scope>
    <source>
        <strain evidence="2">ATCC 11635 / DSM 40517 / JCM 4748 / NBRC 13426 / NCIMB 8594 / NRRL 2338</strain>
    </source>
</reference>
<dbReference type="EMBL" id="AM420293">
    <property type="protein sequence ID" value="CAM01820.1"/>
    <property type="molecule type" value="Genomic_DNA"/>
</dbReference>
<sequence length="37" mass="4150">MHYDYYDAGRKHITKGQTYKAIFLSDAGGAEAQTVIE</sequence>
<dbReference type="HOGENOM" id="CLU_3348287_0_0_11"/>
<accession>A4FCP5</accession>
<keyword evidence="2" id="KW-1185">Reference proteome</keyword>
<evidence type="ECO:0000313" key="2">
    <source>
        <dbReference type="Proteomes" id="UP000006728"/>
    </source>
</evidence>
<organism evidence="1 2">
    <name type="scientific">Saccharopolyspora erythraea (strain ATCC 11635 / DSM 40517 / JCM 4748 / NBRC 13426 / NCIMB 8594 / NRRL 2338)</name>
    <dbReference type="NCBI Taxonomy" id="405948"/>
    <lineage>
        <taxon>Bacteria</taxon>
        <taxon>Bacillati</taxon>
        <taxon>Actinomycetota</taxon>
        <taxon>Actinomycetes</taxon>
        <taxon>Pseudonocardiales</taxon>
        <taxon>Pseudonocardiaceae</taxon>
        <taxon>Saccharopolyspora</taxon>
    </lineage>
</organism>
<dbReference type="Proteomes" id="UP000006728">
    <property type="component" value="Chromosome"/>
</dbReference>
<name>A4FCP5_SACEN</name>
<protein>
    <submittedName>
        <fullName evidence="1">Uncharacterized protein</fullName>
    </submittedName>
</protein>
<dbReference type="AlphaFoldDB" id="A4FCP5"/>
<proteinExistence type="predicted"/>
<evidence type="ECO:0000313" key="1">
    <source>
        <dbReference type="EMBL" id="CAM01820.1"/>
    </source>
</evidence>
<gene>
    <name evidence="1" type="ordered locus">SACE_2528</name>
</gene>